<accession>A0ABW9GYX6</accession>
<keyword evidence="2 6" id="KW-0862">Zinc</keyword>
<evidence type="ECO:0000256" key="2">
    <source>
        <dbReference type="ARBA" id="ARBA00022833"/>
    </source>
</evidence>
<dbReference type="PIRSF" id="PIRSF005261">
    <property type="entry name" value="Heat_shock_Hsp33"/>
    <property type="match status" value="1"/>
</dbReference>
<dbReference type="SUPFAM" id="SSF118352">
    <property type="entry name" value="HSP33 redox switch-like"/>
    <property type="match status" value="1"/>
</dbReference>
<reference evidence="7 8" key="1">
    <citation type="journal article" date="2016" name="Int. J. Syst. Evol. Microbiol.">
        <title>Peptococcus simiae sp. nov., isolated from rhesus macaque faeces and emended description of the genus Peptococcus.</title>
        <authorList>
            <person name="Shkoporov A.N."/>
            <person name="Efimov B.A."/>
            <person name="Kondova I."/>
            <person name="Ouwerling B."/>
            <person name="Chaplin A.V."/>
            <person name="Shcherbakova V.A."/>
            <person name="Langermans J.A.M."/>
        </authorList>
    </citation>
    <scope>NUCLEOTIDE SEQUENCE [LARGE SCALE GENOMIC DNA]</scope>
    <source>
        <strain evidence="7 8">M108</strain>
    </source>
</reference>
<evidence type="ECO:0000256" key="6">
    <source>
        <dbReference type="HAMAP-Rule" id="MF_00117"/>
    </source>
</evidence>
<keyword evidence="4 6" id="KW-0143">Chaperone</keyword>
<dbReference type="SUPFAM" id="SSF64397">
    <property type="entry name" value="Hsp33 domain"/>
    <property type="match status" value="1"/>
</dbReference>
<comment type="PTM">
    <text evidence="6">Under oxidizing conditions two disulfide bonds are formed involving the reactive cysteines. Under reducing conditions zinc is bound to the reactive cysteines and the protein is inactive.</text>
</comment>
<dbReference type="Gene3D" id="3.55.30.10">
    <property type="entry name" value="Hsp33 domain"/>
    <property type="match status" value="1"/>
</dbReference>
<dbReference type="Gene3D" id="3.90.1280.10">
    <property type="entry name" value="HSP33 redox switch-like"/>
    <property type="match status" value="1"/>
</dbReference>
<dbReference type="InterPro" id="IPR000397">
    <property type="entry name" value="Heat_shock_Hsp33"/>
</dbReference>
<evidence type="ECO:0000256" key="4">
    <source>
        <dbReference type="ARBA" id="ARBA00023186"/>
    </source>
</evidence>
<dbReference type="CDD" id="cd00498">
    <property type="entry name" value="Hsp33"/>
    <property type="match status" value="1"/>
</dbReference>
<dbReference type="InterPro" id="IPR016153">
    <property type="entry name" value="Heat_shock_Hsp33_N"/>
</dbReference>
<evidence type="ECO:0000256" key="1">
    <source>
        <dbReference type="ARBA" id="ARBA00022490"/>
    </source>
</evidence>
<comment type="caution">
    <text evidence="7">The sequence shown here is derived from an EMBL/GenBank/DDBJ whole genome shotgun (WGS) entry which is preliminary data.</text>
</comment>
<dbReference type="HAMAP" id="MF_00117">
    <property type="entry name" value="HslO"/>
    <property type="match status" value="1"/>
</dbReference>
<dbReference type="EMBL" id="JBJUVG010000006">
    <property type="protein sequence ID" value="MFM9413788.1"/>
    <property type="molecule type" value="Genomic_DNA"/>
</dbReference>
<feature type="disulfide bond" description="Redox-active" evidence="6">
    <location>
        <begin position="240"/>
        <end position="242"/>
    </location>
</feature>
<evidence type="ECO:0000256" key="5">
    <source>
        <dbReference type="ARBA" id="ARBA00023284"/>
    </source>
</evidence>
<feature type="disulfide bond" description="Redox-active" evidence="6">
    <location>
        <begin position="273"/>
        <end position="276"/>
    </location>
</feature>
<comment type="similarity">
    <text evidence="6">Belongs to the HSP33 family.</text>
</comment>
<organism evidence="7 8">
    <name type="scientific">Peptococcus simiae</name>
    <dbReference type="NCBI Taxonomy" id="1643805"/>
    <lineage>
        <taxon>Bacteria</taxon>
        <taxon>Bacillati</taxon>
        <taxon>Bacillota</taxon>
        <taxon>Clostridia</taxon>
        <taxon>Eubacteriales</taxon>
        <taxon>Peptococcaceae</taxon>
        <taxon>Peptococcus</taxon>
    </lineage>
</organism>
<dbReference type="Proteomes" id="UP001631949">
    <property type="component" value="Unassembled WGS sequence"/>
</dbReference>
<evidence type="ECO:0000256" key="3">
    <source>
        <dbReference type="ARBA" id="ARBA00023157"/>
    </source>
</evidence>
<dbReference type="PANTHER" id="PTHR30111">
    <property type="entry name" value="33 KDA CHAPERONIN"/>
    <property type="match status" value="1"/>
</dbReference>
<evidence type="ECO:0000313" key="8">
    <source>
        <dbReference type="Proteomes" id="UP001631949"/>
    </source>
</evidence>
<dbReference type="PANTHER" id="PTHR30111:SF1">
    <property type="entry name" value="33 KDA CHAPERONIN"/>
    <property type="match status" value="1"/>
</dbReference>
<keyword evidence="1 6" id="KW-0963">Cytoplasm</keyword>
<dbReference type="RefSeq" id="WP_408977404.1">
    <property type="nucleotide sequence ID" value="NZ_JBJUVG010000006.1"/>
</dbReference>
<protein>
    <recommendedName>
        <fullName evidence="6">33 kDa chaperonin</fullName>
    </recommendedName>
    <alternativeName>
        <fullName evidence="6">Heat shock protein 33 homolog</fullName>
        <shortName evidence="6">HSP33</shortName>
    </alternativeName>
</protein>
<dbReference type="InterPro" id="IPR016154">
    <property type="entry name" value="Heat_shock_Hsp33_C"/>
</dbReference>
<keyword evidence="8" id="KW-1185">Reference proteome</keyword>
<proteinExistence type="inferred from homology"/>
<comment type="function">
    <text evidence="6">Redox regulated molecular chaperone. Protects both thermally unfolding and oxidatively damaged proteins from irreversible aggregation. Plays an important role in the bacterial defense system toward oxidative stress.</text>
</comment>
<keyword evidence="5 6" id="KW-0676">Redox-active center</keyword>
<dbReference type="Pfam" id="PF01430">
    <property type="entry name" value="HSP33"/>
    <property type="match status" value="1"/>
</dbReference>
<comment type="subcellular location">
    <subcellularLocation>
        <location evidence="6">Cytoplasm</location>
    </subcellularLocation>
</comment>
<evidence type="ECO:0000313" key="7">
    <source>
        <dbReference type="EMBL" id="MFM9413788.1"/>
    </source>
</evidence>
<keyword evidence="3 6" id="KW-1015">Disulfide bond</keyword>
<name>A0ABW9GYX6_9FIRM</name>
<dbReference type="NCBIfam" id="NF001033">
    <property type="entry name" value="PRK00114.1"/>
    <property type="match status" value="1"/>
</dbReference>
<gene>
    <name evidence="6 7" type="primary">hslO</name>
    <name evidence="7" type="ORF">ACKQTC_05370</name>
</gene>
<sequence>MTPQQDYQLRITAADGQLRAFIATSRHTVNQAARIHQTSPVMSAALGRLMTATVMMGTMLKDDKDMITASIRADGPAGGLIATADRHGHVKGYVGNPQADMPKRPDGKLNVGGIIGQGRLTVSKDMGAGEPYNSTVALRSGEIAEDFTYYFAQSEQIPSAVALGVLVDVDYSIRQSGGLIIQLLPNASEATISYLEDQLQALGAMTDALEAGNTPEDIADQLFGQVGYQILDKTPLSWVCHCSRDKTEKALISLGPKDLEEILVEDGKADVKCHFCTESYHFSAEDLQALIQRLETPSDQA</sequence>